<protein>
    <submittedName>
        <fullName evidence="3">C2H2-type domain-containing protein</fullName>
    </submittedName>
</protein>
<keyword evidence="2" id="KW-1185">Reference proteome</keyword>
<feature type="compositionally biased region" description="Low complexity" evidence="1">
    <location>
        <begin position="255"/>
        <end position="270"/>
    </location>
</feature>
<name>A0A7E4UZK3_PANRE</name>
<proteinExistence type="predicted"/>
<feature type="region of interest" description="Disordered" evidence="1">
    <location>
        <begin position="694"/>
        <end position="713"/>
    </location>
</feature>
<evidence type="ECO:0000256" key="1">
    <source>
        <dbReference type="SAM" id="MobiDB-lite"/>
    </source>
</evidence>
<dbReference type="Proteomes" id="UP000492821">
    <property type="component" value="Unassembled WGS sequence"/>
</dbReference>
<reference evidence="2" key="1">
    <citation type="journal article" date="2013" name="Genetics">
        <title>The draft genome and transcriptome of Panagrellus redivivus are shaped by the harsh demands of a free-living lifestyle.</title>
        <authorList>
            <person name="Srinivasan J."/>
            <person name="Dillman A.R."/>
            <person name="Macchietto M.G."/>
            <person name="Heikkinen L."/>
            <person name="Lakso M."/>
            <person name="Fracchia K.M."/>
            <person name="Antoshechkin I."/>
            <person name="Mortazavi A."/>
            <person name="Wong G."/>
            <person name="Sternberg P.W."/>
        </authorList>
    </citation>
    <scope>NUCLEOTIDE SEQUENCE [LARGE SCALE GENOMIC DNA]</scope>
    <source>
        <strain evidence="2">MT8872</strain>
    </source>
</reference>
<evidence type="ECO:0000313" key="3">
    <source>
        <dbReference type="WBParaSite" id="Pan_g14742.t2"/>
    </source>
</evidence>
<sequence>MVILQEYRNSLEKEGHKLITEALDGADVIEDLAHRAIDSIRSSAIKTLGYTDVTVDRRIPAVAAAPFLRRNHIGYKLKNADVRSCPIDIRLKALCRKRKKAKASKEEEDPKEKEEDFERRKERLDSSIVDLKRSHLLNFHYDDAIEHSPMIVVIEVFNIMNVIGCTDDLTTAFIRIVGTNEDGTVVDYVTEIHRHLTQPNIKSASSVFEFIPPKPSANLTELYLVAETRFTKVEESDRRSSFPSMRNRTVRRSAAESASSRKASSSSSSPSVDVVAVGALKIATKDRKPDPAEGPWAVTYRTFGLTLLSGEQLGNECTPKNANRNVANLADKCRRAARTGPAPTLRIELSNESAYGAFDDEELESGQITNRLRNRNRGRKHRNAAPPSEVDITYNLEALENAEMPILIQRGLRMPVAYKMKSEKHWLLNLDSSQKKIHYAHHAGKRRYRCLFCIKQFPSMESLQFHLEQSYPSFLFEFEATRISIAVDETKLAAEPIRKRSTDGDFAMFKYRVTGPREDSYADSGVGSLDSGDIKLPRGPKKLLPFERSYLSAKGYSNCAPWPGLYGHEIGTGFMQEIFQHRFAEFTDVDDLEIEFYVMWNMFTNVERCNRTKDISRIYDKLLKFVHLSRQAITERNLGMPFLAFIATARTFRYVNEEEFMTLMSYRTQYENNYQGYEDVLAVKEEKALAKLAEPQKAKRGRKKKVVLPPPAV</sequence>
<feature type="region of interest" description="Disordered" evidence="1">
    <location>
        <begin position="235"/>
        <end position="270"/>
    </location>
</feature>
<evidence type="ECO:0000313" key="2">
    <source>
        <dbReference type="Proteomes" id="UP000492821"/>
    </source>
</evidence>
<feature type="compositionally biased region" description="Basic residues" evidence="1">
    <location>
        <begin position="372"/>
        <end position="383"/>
    </location>
</feature>
<feature type="region of interest" description="Disordered" evidence="1">
    <location>
        <begin position="366"/>
        <end position="386"/>
    </location>
</feature>
<reference evidence="3" key="2">
    <citation type="submission" date="2020-10" db="UniProtKB">
        <authorList>
            <consortium name="WormBaseParasite"/>
        </authorList>
    </citation>
    <scope>IDENTIFICATION</scope>
</reference>
<accession>A0A7E4UZK3</accession>
<dbReference type="WBParaSite" id="Pan_g14742.t2">
    <property type="protein sequence ID" value="Pan_g14742.t2"/>
    <property type="gene ID" value="Pan_g14742"/>
</dbReference>
<dbReference type="AlphaFoldDB" id="A0A7E4UZK3"/>
<organism evidence="2 3">
    <name type="scientific">Panagrellus redivivus</name>
    <name type="common">Microworm</name>
    <dbReference type="NCBI Taxonomy" id="6233"/>
    <lineage>
        <taxon>Eukaryota</taxon>
        <taxon>Metazoa</taxon>
        <taxon>Ecdysozoa</taxon>
        <taxon>Nematoda</taxon>
        <taxon>Chromadorea</taxon>
        <taxon>Rhabditida</taxon>
        <taxon>Tylenchina</taxon>
        <taxon>Panagrolaimomorpha</taxon>
        <taxon>Panagrolaimoidea</taxon>
        <taxon>Panagrolaimidae</taxon>
        <taxon>Panagrellus</taxon>
    </lineage>
</organism>